<dbReference type="AlphaFoldDB" id="A0A1H4DNR5"/>
<proteinExistence type="predicted"/>
<accession>A0A1H4DNR5</accession>
<dbReference type="EMBL" id="FNQN01000011">
    <property type="protein sequence ID" value="SEA74237.1"/>
    <property type="molecule type" value="Genomic_DNA"/>
</dbReference>
<evidence type="ECO:0000259" key="1">
    <source>
        <dbReference type="Pfam" id="PF14332"/>
    </source>
</evidence>
<dbReference type="Pfam" id="PF14332">
    <property type="entry name" value="DUF4388"/>
    <property type="match status" value="1"/>
</dbReference>
<evidence type="ECO:0000313" key="3">
    <source>
        <dbReference type="Proteomes" id="UP000199409"/>
    </source>
</evidence>
<dbReference type="InterPro" id="IPR037257">
    <property type="entry name" value="T2SS_E_N_sf"/>
</dbReference>
<gene>
    <name evidence="2" type="ORF">SAMN05660420_03015</name>
</gene>
<dbReference type="InterPro" id="IPR029016">
    <property type="entry name" value="GAF-like_dom_sf"/>
</dbReference>
<dbReference type="Proteomes" id="UP000199409">
    <property type="component" value="Unassembled WGS sequence"/>
</dbReference>
<organism evidence="2 3">
    <name type="scientific">Desulfuromusa kysingii</name>
    <dbReference type="NCBI Taxonomy" id="37625"/>
    <lineage>
        <taxon>Bacteria</taxon>
        <taxon>Pseudomonadati</taxon>
        <taxon>Thermodesulfobacteriota</taxon>
        <taxon>Desulfuromonadia</taxon>
        <taxon>Desulfuromonadales</taxon>
        <taxon>Geopsychrobacteraceae</taxon>
        <taxon>Desulfuromusa</taxon>
    </lineage>
</organism>
<name>A0A1H4DNR5_9BACT</name>
<sequence length="606" mass="68309">MPLTGELEHLPIVDVIQLIHSTRKSGTLNVYSRKGEGQLVFNNGYIISATHSSEKLKIGKILLESHIISQADLDKALALQEQTVEDRKPLIVTLLEHCGLSKDAAYKALETLIEMTVVEMICWTRGIFTLDIDEINVSDDYRFLPKQLQAVTLDTQMVLMDALRIFDEKVHSGEIQISDEPLVENPLEQFVEEEEEPQVEDNNDEEIVVSEDLLGLADLDKLERKKPYVFKGLEAFDPADIHRQLITKTLVEIPDEDKENLVAFLSSISTSHLLEDGATATTTKSQAVIIYTCDEFIQHTIMTVCKKEGILVFATADRSELDNLIDRALFKYLEPILVFGGPVPQTEGFSKAEIINVRSLKMAQYPHISIIQLASPLDFTFSLQSLNEGVRAVFPTPYFCERKETFTADMIHFLNTFQSYIRGCFNEERRQQFAKLRNSLSGLRLLRKAPDISLMVLQFVSELFERSLTLIVDKKDLIAERSVGIVAPKDFGPAAPMKFRIPIRKESLFLDIINSGDSFFGKPEDGTFEDLIYPEIGAPKDSTILLLPLKSNDRTITITYADFGSRAASKVSLDFLEFFVGQAGIAMENALFRKQIDSSNQPEIIR</sequence>
<dbReference type="PANTHER" id="PTHR36304">
    <property type="entry name" value="DOMAIN GTPASE-ACTIVATING PROTEIN, PUTATIVE-RELATED-RELATED"/>
    <property type="match status" value="1"/>
</dbReference>
<dbReference type="RefSeq" id="WP_175498420.1">
    <property type="nucleotide sequence ID" value="NZ_FNQN01000011.1"/>
</dbReference>
<feature type="domain" description="PatA-like N-terminal" evidence="1">
    <location>
        <begin position="4"/>
        <end position="169"/>
    </location>
</feature>
<protein>
    <recommendedName>
        <fullName evidence="1">PatA-like N-terminal domain-containing protein</fullName>
    </recommendedName>
</protein>
<dbReference type="Gene3D" id="3.30.450.40">
    <property type="match status" value="1"/>
</dbReference>
<evidence type="ECO:0000313" key="2">
    <source>
        <dbReference type="EMBL" id="SEA74237.1"/>
    </source>
</evidence>
<keyword evidence="3" id="KW-1185">Reference proteome</keyword>
<dbReference type="InterPro" id="IPR025497">
    <property type="entry name" value="PatA-like_N"/>
</dbReference>
<reference evidence="2 3" key="1">
    <citation type="submission" date="2016-10" db="EMBL/GenBank/DDBJ databases">
        <authorList>
            <person name="de Groot N.N."/>
        </authorList>
    </citation>
    <scope>NUCLEOTIDE SEQUENCE [LARGE SCALE GENOMIC DNA]</scope>
    <source>
        <strain evidence="2 3">DSM 7343</strain>
    </source>
</reference>
<dbReference type="SUPFAM" id="SSF160246">
    <property type="entry name" value="EspE N-terminal domain-like"/>
    <property type="match status" value="1"/>
</dbReference>
<dbReference type="PANTHER" id="PTHR36304:SF4">
    <property type="entry name" value="DUF4388 DOMAIN-CONTAINING PROTEIN"/>
    <property type="match status" value="1"/>
</dbReference>
<dbReference type="STRING" id="37625.SAMN05660420_03015"/>